<reference evidence="2" key="1">
    <citation type="submission" date="2021-06" db="EMBL/GenBank/DDBJ databases">
        <authorList>
            <person name="Kallberg Y."/>
            <person name="Tangrot J."/>
            <person name="Rosling A."/>
        </authorList>
    </citation>
    <scope>NUCLEOTIDE SEQUENCE</scope>
    <source>
        <strain evidence="2">UK204</strain>
    </source>
</reference>
<comment type="caution">
    <text evidence="2">The sequence shown here is derived from an EMBL/GenBank/DDBJ whole genome shotgun (WGS) entry which is preliminary data.</text>
</comment>
<dbReference type="AlphaFoldDB" id="A0A9N9FE15"/>
<keyword evidence="3" id="KW-1185">Reference proteome</keyword>
<gene>
    <name evidence="2" type="ORF">FCALED_LOCUS4996</name>
</gene>
<organism evidence="2 3">
    <name type="scientific">Funneliformis caledonium</name>
    <dbReference type="NCBI Taxonomy" id="1117310"/>
    <lineage>
        <taxon>Eukaryota</taxon>
        <taxon>Fungi</taxon>
        <taxon>Fungi incertae sedis</taxon>
        <taxon>Mucoromycota</taxon>
        <taxon>Glomeromycotina</taxon>
        <taxon>Glomeromycetes</taxon>
        <taxon>Glomerales</taxon>
        <taxon>Glomeraceae</taxon>
        <taxon>Funneliformis</taxon>
    </lineage>
</organism>
<dbReference type="Gene3D" id="2.80.10.50">
    <property type="match status" value="1"/>
</dbReference>
<evidence type="ECO:0000256" key="1">
    <source>
        <dbReference type="SAM" id="MobiDB-lite"/>
    </source>
</evidence>
<proteinExistence type="predicted"/>
<dbReference type="Proteomes" id="UP000789570">
    <property type="component" value="Unassembled WGS sequence"/>
</dbReference>
<sequence>MELYILPKELTFRLQNYQTNWIMYSRFSPESQLYHHSDNAEYEDQYWTLVPETEKKHLEYFRIENYYFKLSIFSSFTAEPKFFHYTSDNKFDDQFSENPQFYHKPSDDKDDE</sequence>
<dbReference type="EMBL" id="CAJVPQ010001019">
    <property type="protein sequence ID" value="CAG8527202.1"/>
    <property type="molecule type" value="Genomic_DNA"/>
</dbReference>
<evidence type="ECO:0000313" key="3">
    <source>
        <dbReference type="Proteomes" id="UP000789570"/>
    </source>
</evidence>
<protein>
    <submittedName>
        <fullName evidence="2">17458_t:CDS:1</fullName>
    </submittedName>
</protein>
<dbReference type="OrthoDB" id="4948898at2759"/>
<evidence type="ECO:0000313" key="2">
    <source>
        <dbReference type="EMBL" id="CAG8527202.1"/>
    </source>
</evidence>
<name>A0A9N9FE15_9GLOM</name>
<feature type="region of interest" description="Disordered" evidence="1">
    <location>
        <begin position="89"/>
        <end position="112"/>
    </location>
</feature>
<accession>A0A9N9FE15</accession>